<dbReference type="OrthoDB" id="1937754at2759"/>
<proteinExistence type="predicted"/>
<sequence>MKHNPLQILFLDQMKENKILRKLIKEIEINLSGTISGKITEEDEIAMVIMVEERNFGTIQNHNVKCNGFGHTAMKCYSLYDPNFQRQFINTPAPNQTNFGQRFNHFNRQNTTGNNHFQAYMASTSQSNNTNGWYPDTGASNHVTNDLANLSLGTNYNGAEQVHVGDGTGTGNWENFTTMTTS</sequence>
<accession>A0A1S3BEE1</accession>
<dbReference type="AlphaFoldDB" id="A0A1S3BEE1"/>
<dbReference type="RefSeq" id="XP_008445869.1">
    <property type="nucleotide sequence ID" value="XM_008447647.3"/>
</dbReference>
<evidence type="ECO:0000313" key="2">
    <source>
        <dbReference type="RefSeq" id="XP_008445869.1"/>
    </source>
</evidence>
<dbReference type="InParanoid" id="A0A1S3BEE1"/>
<dbReference type="KEGG" id="cmo:103488759"/>
<name>A0A1S3BEE1_CUCME</name>
<protein>
    <submittedName>
        <fullName evidence="2">Uncharacterized protein LOC103488759</fullName>
    </submittedName>
</protein>
<dbReference type="Proteomes" id="UP001652600">
    <property type="component" value="Chromosome 10"/>
</dbReference>
<dbReference type="GeneID" id="103488759"/>
<reference evidence="2" key="1">
    <citation type="submission" date="2025-08" db="UniProtKB">
        <authorList>
            <consortium name="RefSeq"/>
        </authorList>
    </citation>
    <scope>IDENTIFICATION</scope>
    <source>
        <tissue evidence="2">Stem</tissue>
    </source>
</reference>
<evidence type="ECO:0000313" key="1">
    <source>
        <dbReference type="Proteomes" id="UP001652600"/>
    </source>
</evidence>
<gene>
    <name evidence="2" type="primary">LOC103488759</name>
</gene>
<keyword evidence="1" id="KW-1185">Reference proteome</keyword>
<organism evidence="1 2">
    <name type="scientific">Cucumis melo</name>
    <name type="common">Muskmelon</name>
    <dbReference type="NCBI Taxonomy" id="3656"/>
    <lineage>
        <taxon>Eukaryota</taxon>
        <taxon>Viridiplantae</taxon>
        <taxon>Streptophyta</taxon>
        <taxon>Embryophyta</taxon>
        <taxon>Tracheophyta</taxon>
        <taxon>Spermatophyta</taxon>
        <taxon>Magnoliopsida</taxon>
        <taxon>eudicotyledons</taxon>
        <taxon>Gunneridae</taxon>
        <taxon>Pentapetalae</taxon>
        <taxon>rosids</taxon>
        <taxon>fabids</taxon>
        <taxon>Cucurbitales</taxon>
        <taxon>Cucurbitaceae</taxon>
        <taxon>Benincaseae</taxon>
        <taxon>Cucumis</taxon>
    </lineage>
</organism>